<proteinExistence type="predicted"/>
<dbReference type="SUPFAM" id="SSF69318">
    <property type="entry name" value="Integrin alpha N-terminal domain"/>
    <property type="match status" value="1"/>
</dbReference>
<feature type="region of interest" description="Disordered" evidence="4">
    <location>
        <begin position="1815"/>
        <end position="1841"/>
    </location>
</feature>
<sequence>MANAGASSSFNSAAPNQPSAPGQNGASSAQSAAGNHVTAVADADKPFIGAAMEKFGNGGGGFRSIDEKFTVNPSNGTLSLSIPLHVSPGRSGFGPDLTLSYDSGSGNGPFGIGWGLSLNAVTRKTRKGVPKYGDSDVFILSGQEDLVPELSSADTPAPVKDPASGESFWVQSYQPRVLMEPLRVERWTSCQDEGNIFWKTINDTNTTSVYGDSPATRIFDDSYGGTRIFSWLLSTSYDTNGNAVQYVYKEEDAAGTSPLSHSHAYRNKYLSSIKYGNQSTYRDVKNWDRLSAHPQNWLFEVVLDYGEYSLTTEGLQATNDWSLRGMPSRELGGDRVVSHAAFAYEETARGSVLKAVTHHGHMLDEDGATIIEPTPPIEFTYSSCPDYKALPLVSSDAPELESLSGHALRTSRWVDLDGEGSPGLFRQLTADGPWAYQRNENAAASIHDLKNGVLRFGAPVLLGTQPSLSTFEDVTFEDLEGNGTLNIVSMEKHGKLLGFYGRDHGSSEWLDFQPFKSVPNMDGRDPSIMVDVTGDGRSDVLSFDQDSGSVSWYPSLTKDGFGPLQHQKGANDGPPCRRGDVGVATYLADMSGDGLDDIVQISNGAVSYWPNLGYGRFGAEIIMTNAPLLDREGFDLRRLQLADIDGSGTTDIIYYPPGGGARFYLNLAGNGWGPPIEVLAIPEMDASSLPFVTDLLGKGAPCICILRPALSGEKTRMQFMDLSGGGKPHLLTGYRNGSGLIAQVAYQPSTKYYLKDRARGANWVTSLPFAVQCVGSTLIRDELAQTAVSTTYSYRDGFYDSFDREFRGFGMVETLVEEDLALGCDAHWKTPAVRTRTWYLTGSLQLQTMSHSLPAGAHHIDSVIPKSATSAQQRELHRALKGLKRRSEIFGVADSTEKPSATSEFSYQVVSVQAREQGTPGGITRVVPRETINCTYESGPESDARIQQELVLGVNEYGDPTRTMSVCYGRKKEHVDKEADLDTRAKAQQLNTVATLTENNYTNAVRDTLNFRKPAVWQSRQTRFVGLDLSLASFEALASLKPADFELVRHDLLVPGTTKRRATLAAERILYTANDPSVSLAEGNLEAFSICFESQNLCLPAELLAELSPLTTAAKMELLLQQGGYSQPDQEGCCWATAPRLTFEGPDDIAAAEYARSSFYVPNVSTDAFGNKYTAKYDQFTLLLEESVDPMGNKTILANDYRCLRPVQVTDCNGNRQLGAFGPFSEVIATAMSGKSTQKLGDSLDGLHMAVSTEQLAALVSNPTQKVLQSLCGRATHRKIYAHRRYHESDATKRLPNFVASLTRQDHGPDSVIMLEISHLSGRGTVLESVDLLSSAAPFEWRARDRSVRDASGNVVRKFQNRALSSSDYTRQSELTVPSTFLFLDGHGRQVASLAPGGLWTKLERSTWSLNTWDAGNTLLIADPATDAAFGPYIRLLHPSYLSSWYGARMTSSNADIARSAMKSEVYTEKWRTDSLNATGQVVVSTKRLGSKSISQKMQYDALGRVSSVWDVIEQQGVLTERLTETFLYDLLGRIIVKRTMESGDTWSLPDCNGRPMVTRNTRGITHRVVRDGLRRNRQMYVQEGTASEVLTTEFVYGDGVEGAEKKNLRGKLFRLYDQAGLLVHDEYDFQGNLVKSTRQLADAYKTILDWSDKSKIKLSPGRQSQTSYNTIGLPVRLVNDIGDETMQSYDTYGRLAMVEWKKKASYRGDVFMRSIAYAADDQPTRVEYGNGTTTTYKYDEKTRIKIRQTSRKSLSCGRTKLLEDWTYVHDCLGRTTSERNLSENIVFYKGAAVKPAADYTYDSLGRLVQAMGREQVQDPSTPPHHSAVRRGAGASPEAAQGRMAEYVETYEYDAAGNMLRLRHEPVDKANSKSWTRTFVYGAASALEPERIGNRLTSSEVAGYTESYGYEGGAGSVGCMTSMSGFASLTWDLDNKLRSTTQQVVNDGVGETTWHVYDYKGDRVRKVTERAAKAGEKPRILKETIYARRVDIQARRRPR</sequence>
<comment type="caution">
    <text evidence="7">The sequence shown here is derived from an EMBL/GenBank/DDBJ whole genome shotgun (WGS) entry which is preliminary data.</text>
</comment>
<gene>
    <name evidence="7" type="ORF">ColLi_12322</name>
</gene>
<evidence type="ECO:0000313" key="7">
    <source>
        <dbReference type="EMBL" id="GJC89484.1"/>
    </source>
</evidence>
<evidence type="ECO:0000256" key="3">
    <source>
        <dbReference type="ARBA" id="ARBA00023026"/>
    </source>
</evidence>
<dbReference type="PANTHER" id="PTHR44103">
    <property type="entry name" value="PROPROTEIN CONVERTASE P"/>
    <property type="match status" value="1"/>
</dbReference>
<dbReference type="InterPro" id="IPR028994">
    <property type="entry name" value="Integrin_alpha_N"/>
</dbReference>
<dbReference type="Pfam" id="PF03534">
    <property type="entry name" value="SpvB"/>
    <property type="match status" value="1"/>
</dbReference>
<organism evidence="7 8">
    <name type="scientific">Colletotrichum liriopes</name>
    <dbReference type="NCBI Taxonomy" id="708192"/>
    <lineage>
        <taxon>Eukaryota</taxon>
        <taxon>Fungi</taxon>
        <taxon>Dikarya</taxon>
        <taxon>Ascomycota</taxon>
        <taxon>Pezizomycotina</taxon>
        <taxon>Sordariomycetes</taxon>
        <taxon>Hypocreomycetidae</taxon>
        <taxon>Glomerellales</taxon>
        <taxon>Glomerellaceae</taxon>
        <taxon>Colletotrichum</taxon>
        <taxon>Colletotrichum spaethianum species complex</taxon>
    </lineage>
</organism>
<accession>A0AA37LYM9</accession>
<feature type="domain" description="Insecticide toxin TcdB middle/C-terminal" evidence="5">
    <location>
        <begin position="875"/>
        <end position="1007"/>
    </location>
</feature>
<feature type="domain" description="Insecticide toxin TcdB middle/N-terminal" evidence="6">
    <location>
        <begin position="725"/>
        <end position="815"/>
    </location>
</feature>
<dbReference type="InterPro" id="IPR003284">
    <property type="entry name" value="Sal_SpvB"/>
</dbReference>
<evidence type="ECO:0000256" key="4">
    <source>
        <dbReference type="SAM" id="MobiDB-lite"/>
    </source>
</evidence>
<dbReference type="GO" id="GO:0005737">
    <property type="term" value="C:cytoplasm"/>
    <property type="evidence" value="ECO:0007669"/>
    <property type="project" value="InterPro"/>
</dbReference>
<dbReference type="Pfam" id="PF12255">
    <property type="entry name" value="TcdB_toxin_midC"/>
    <property type="match status" value="1"/>
</dbReference>
<comment type="subcellular location">
    <subcellularLocation>
        <location evidence="1">Secreted</location>
    </subcellularLocation>
</comment>
<reference evidence="7 8" key="1">
    <citation type="submission" date="2021-07" db="EMBL/GenBank/DDBJ databases">
        <title>Genome data of Colletotrichum spaethianum.</title>
        <authorList>
            <person name="Utami Y.D."/>
            <person name="Hiruma K."/>
        </authorList>
    </citation>
    <scope>NUCLEOTIDE SEQUENCE [LARGE SCALE GENOMIC DNA]</scope>
    <source>
        <strain evidence="7 8">MAFF 242679</strain>
    </source>
</reference>
<evidence type="ECO:0000256" key="2">
    <source>
        <dbReference type="ARBA" id="ARBA00022525"/>
    </source>
</evidence>
<dbReference type="GO" id="GO:0005576">
    <property type="term" value="C:extracellular region"/>
    <property type="evidence" value="ECO:0007669"/>
    <property type="project" value="UniProtKB-SubCell"/>
</dbReference>
<evidence type="ECO:0000256" key="1">
    <source>
        <dbReference type="ARBA" id="ARBA00004613"/>
    </source>
</evidence>
<evidence type="ECO:0000259" key="6">
    <source>
        <dbReference type="Pfam" id="PF12256"/>
    </source>
</evidence>
<name>A0AA37LYM9_9PEZI</name>
<dbReference type="Proteomes" id="UP001055172">
    <property type="component" value="Unassembled WGS sequence"/>
</dbReference>
<keyword evidence="3" id="KW-0843">Virulence</keyword>
<feature type="region of interest" description="Disordered" evidence="4">
    <location>
        <begin position="1"/>
        <end position="33"/>
    </location>
</feature>
<dbReference type="InterPro" id="IPR022044">
    <property type="entry name" value="TcdB_toxin_mid/C"/>
</dbReference>
<dbReference type="Pfam" id="PF12256">
    <property type="entry name" value="TcdB_toxin_midN"/>
    <property type="match status" value="1"/>
</dbReference>
<keyword evidence="2" id="KW-0964">Secreted</keyword>
<keyword evidence="8" id="KW-1185">Reference proteome</keyword>
<dbReference type="EMBL" id="BPPX01000042">
    <property type="protein sequence ID" value="GJC89484.1"/>
    <property type="molecule type" value="Genomic_DNA"/>
</dbReference>
<dbReference type="PANTHER" id="PTHR44103:SF1">
    <property type="entry name" value="PROPROTEIN CONVERTASE P"/>
    <property type="match status" value="1"/>
</dbReference>
<evidence type="ECO:0000259" key="5">
    <source>
        <dbReference type="Pfam" id="PF12255"/>
    </source>
</evidence>
<dbReference type="InterPro" id="IPR022045">
    <property type="entry name" value="TcdB_toxin_mid/N"/>
</dbReference>
<evidence type="ECO:0000313" key="8">
    <source>
        <dbReference type="Proteomes" id="UP001055172"/>
    </source>
</evidence>
<protein>
    <submittedName>
        <fullName evidence="7">Mono(ADP-ribosyl)transferase SpvB</fullName>
    </submittedName>
</protein>
<dbReference type="Gene3D" id="2.180.10.10">
    <property type="entry name" value="RHS repeat-associated core"/>
    <property type="match status" value="1"/>
</dbReference>